<dbReference type="AlphaFoldDB" id="A0A1U7J0Y7"/>
<dbReference type="FunFam" id="1.10.287.130:FF:000004">
    <property type="entry name" value="Ethylene receptor 1"/>
    <property type="match status" value="1"/>
</dbReference>
<keyword evidence="5" id="KW-0600">Photoreceptor protein</keyword>
<dbReference type="PROSITE" id="PS50046">
    <property type="entry name" value="PHYTOCHROME_2"/>
    <property type="match status" value="1"/>
</dbReference>
<dbReference type="Pfam" id="PF00360">
    <property type="entry name" value="PHY"/>
    <property type="match status" value="1"/>
</dbReference>
<dbReference type="Proteomes" id="UP000185557">
    <property type="component" value="Unassembled WGS sequence"/>
</dbReference>
<evidence type="ECO:0000313" key="24">
    <source>
        <dbReference type="Proteomes" id="UP000185557"/>
    </source>
</evidence>
<dbReference type="STRING" id="549789.NIES30_20155"/>
<evidence type="ECO:0000256" key="14">
    <source>
        <dbReference type="ARBA" id="ARBA00022991"/>
    </source>
</evidence>
<dbReference type="SMART" id="SM00387">
    <property type="entry name" value="HATPase_c"/>
    <property type="match status" value="1"/>
</dbReference>
<evidence type="ECO:0000256" key="5">
    <source>
        <dbReference type="ARBA" id="ARBA00022543"/>
    </source>
</evidence>
<dbReference type="GO" id="GO:0000155">
    <property type="term" value="F:phosphorelay sensor kinase activity"/>
    <property type="evidence" value="ECO:0007669"/>
    <property type="project" value="InterPro"/>
</dbReference>
<dbReference type="GO" id="GO:0009881">
    <property type="term" value="F:photoreceptor activity"/>
    <property type="evidence" value="ECO:0007669"/>
    <property type="project" value="UniProtKB-KW"/>
</dbReference>
<evidence type="ECO:0000259" key="20">
    <source>
        <dbReference type="PROSITE" id="PS50046"/>
    </source>
</evidence>
<evidence type="ECO:0000256" key="9">
    <source>
        <dbReference type="ARBA" id="ARBA00022692"/>
    </source>
</evidence>
<feature type="domain" description="Response regulatory" evidence="22">
    <location>
        <begin position="794"/>
        <end position="910"/>
    </location>
</feature>
<protein>
    <recommendedName>
        <fullName evidence="18">Circadian input-output histidine kinase CikA</fullName>
        <ecNumber evidence="4">2.7.13.3</ecNumber>
    </recommendedName>
</protein>
<dbReference type="SMART" id="SM00065">
    <property type="entry name" value="GAF"/>
    <property type="match status" value="1"/>
</dbReference>
<keyword evidence="6 19" id="KW-0597">Phosphoprotein</keyword>
<dbReference type="GO" id="GO:0005524">
    <property type="term" value="F:ATP binding"/>
    <property type="evidence" value="ECO:0007669"/>
    <property type="project" value="UniProtKB-KW"/>
</dbReference>
<keyword evidence="16" id="KW-0472">Membrane</keyword>
<sequence>MAETLDRRPPRSLNNDDLLALEVCNPYPIRFIQNIQPHGLLLSLSYPELTILQVSANVEDLLHQPPAALLGQPLTVAFAATDVELLRHCLDQNQAAAYLTLTHPTTGQLFAVSLHWQSESLLMELEPQTADEPTSEELCCQINTAIAAFGTASDLQSLVEIFAREIQRLTGFDRVMVYRFQPDQSGVVVAEVNRNHHESYLGLHYPATDIPREARSLFYANPLRYIPDLDYVPVPLVPEANSLTQSPLDLGAAELRGVSPPHIDYLHRMGVSTSMTFSLTDDRRLWGLVACHHYQPKPVPKITRMAFTMLVKVASLELMRHQEQERSYYQAQNKTLLGQLGIAINETEDAVLKTLTTNANLLLDMFEAEGVALVLDQDYALVGSAPAQAEVKALIDWLAGQGEDQVFATQALAQAYPPSEQWSVKLAGVLAISIFLQQPRPVSYHILLFRPEQIETVHWAGELSASVTLDEAGEPMLCPRHSFDLWKELVRGRSVVWSNRQLEAAADLRSTLMLAVLNFSNVALEQAAERAEVANRAKSEFLANMSHEIRTPMNAVLGFTDLLQTIIQNPVALDYLEAISSSGKTLMSLINDILDLSKIEAGQMDIKLEPTDITLLIQDIQHIFQQKAAQKGIRLRMILGTGLPKALWLDEVRLRQILFNLVGNALKFTEQGHVDIEVACARLPTVPGESSVNLKISVADTGIGIAEADQQRIFNAFTQSYGQSDRKFGGTGLGLAITYRLTQLMGGTIAVESQLGRGSTFTCEFDRVAIAPEGSSQPTAIEAETDLNQWAPLKILVVDDARSNQDLIAGYFRNTHHRLLFAENGLEGVQMAQTHLPDLILLDLRMPLMDGQAAALALKQHELTRSIPIILITASLSYEGETMLASDLYDGLLHKPVKRQQLLELMQRVVGAGALPGVEDRASAGSAAIASNPIAAGPGAAAPTAPTPERLLALHIQLQAIATDCWQPLRQTLETRSLETFVERLRGAIALYPYPPLSDYLTTLTMQLEQFDWEHLPHTVNAFAPLLETLTQQVATFGEAPLHD</sequence>
<evidence type="ECO:0000256" key="7">
    <source>
        <dbReference type="ARBA" id="ARBA00022606"/>
    </source>
</evidence>
<dbReference type="PROSITE" id="PS50109">
    <property type="entry name" value="HIS_KIN"/>
    <property type="match status" value="1"/>
</dbReference>
<evidence type="ECO:0000256" key="8">
    <source>
        <dbReference type="ARBA" id="ARBA00022679"/>
    </source>
</evidence>
<dbReference type="OrthoDB" id="9760752at2"/>
<gene>
    <name evidence="23" type="ORF">NIES30_20155</name>
</gene>
<dbReference type="EMBL" id="MRCG01000017">
    <property type="protein sequence ID" value="OKH45437.1"/>
    <property type="molecule type" value="Genomic_DNA"/>
</dbReference>
<dbReference type="Pfam" id="PF02518">
    <property type="entry name" value="HATPase_c"/>
    <property type="match status" value="1"/>
</dbReference>
<keyword evidence="11" id="KW-0418">Kinase</keyword>
<dbReference type="SUPFAM" id="SSF55781">
    <property type="entry name" value="GAF domain-like"/>
    <property type="match status" value="2"/>
</dbReference>
<dbReference type="InterPro" id="IPR043150">
    <property type="entry name" value="Phytochrome_PHY_sf"/>
</dbReference>
<dbReference type="Gene3D" id="3.30.450.20">
    <property type="entry name" value="PAS domain"/>
    <property type="match status" value="1"/>
</dbReference>
<comment type="caution">
    <text evidence="23">The sequence shown here is derived from an EMBL/GenBank/DDBJ whole genome shotgun (WGS) entry which is preliminary data.</text>
</comment>
<dbReference type="GO" id="GO:0016020">
    <property type="term" value="C:membrane"/>
    <property type="evidence" value="ECO:0007669"/>
    <property type="project" value="UniProtKB-SubCell"/>
</dbReference>
<evidence type="ECO:0000256" key="6">
    <source>
        <dbReference type="ARBA" id="ARBA00022553"/>
    </source>
</evidence>
<evidence type="ECO:0000256" key="17">
    <source>
        <dbReference type="ARBA" id="ARBA00023170"/>
    </source>
</evidence>
<dbReference type="CDD" id="cd00082">
    <property type="entry name" value="HisKA"/>
    <property type="match status" value="1"/>
</dbReference>
<keyword evidence="12" id="KW-0067">ATP-binding</keyword>
<dbReference type="PANTHER" id="PTHR43047">
    <property type="entry name" value="TWO-COMPONENT HISTIDINE PROTEIN KINASE"/>
    <property type="match status" value="1"/>
</dbReference>
<dbReference type="GO" id="GO:0006355">
    <property type="term" value="P:regulation of DNA-templated transcription"/>
    <property type="evidence" value="ECO:0007669"/>
    <property type="project" value="InterPro"/>
</dbReference>
<dbReference type="InterPro" id="IPR005467">
    <property type="entry name" value="His_kinase_dom"/>
</dbReference>
<feature type="modified residue" description="4-aspartylphosphate" evidence="19">
    <location>
        <position position="843"/>
    </location>
</feature>
<keyword evidence="14" id="KW-0157">Chromophore</keyword>
<dbReference type="InterPro" id="IPR004358">
    <property type="entry name" value="Sig_transdc_His_kin-like_C"/>
</dbReference>
<dbReference type="Gene3D" id="3.30.450.40">
    <property type="match status" value="1"/>
</dbReference>
<accession>A0A1U7J0Y7</accession>
<keyword evidence="8" id="KW-0808">Transferase</keyword>
<dbReference type="Pfam" id="PF00072">
    <property type="entry name" value="Response_reg"/>
    <property type="match status" value="1"/>
</dbReference>
<keyword evidence="17" id="KW-0675">Receptor</keyword>
<keyword evidence="24" id="KW-1185">Reference proteome</keyword>
<evidence type="ECO:0000256" key="12">
    <source>
        <dbReference type="ARBA" id="ARBA00022840"/>
    </source>
</evidence>
<keyword evidence="7" id="KW-0716">Sensory transduction</keyword>
<keyword evidence="9" id="KW-0812">Transmembrane</keyword>
<dbReference type="InterPro" id="IPR003661">
    <property type="entry name" value="HisK_dim/P_dom"/>
</dbReference>
<dbReference type="Pfam" id="PF01590">
    <property type="entry name" value="GAF"/>
    <property type="match status" value="1"/>
</dbReference>
<keyword evidence="15" id="KW-0902">Two-component regulatory system</keyword>
<dbReference type="InterPro" id="IPR013515">
    <property type="entry name" value="Phytochrome_cen-reg"/>
</dbReference>
<dbReference type="PRINTS" id="PR00344">
    <property type="entry name" value="BCTRLSENSOR"/>
</dbReference>
<dbReference type="InterPro" id="IPR003594">
    <property type="entry name" value="HATPase_dom"/>
</dbReference>
<dbReference type="CDD" id="cd16922">
    <property type="entry name" value="HATPase_EvgS-ArcB-TorS-like"/>
    <property type="match status" value="1"/>
</dbReference>
<evidence type="ECO:0000256" key="11">
    <source>
        <dbReference type="ARBA" id="ARBA00022777"/>
    </source>
</evidence>
<comment type="subcellular location">
    <subcellularLocation>
        <location evidence="2">Membrane</location>
    </subcellularLocation>
</comment>
<dbReference type="Gene3D" id="3.30.450.270">
    <property type="match status" value="1"/>
</dbReference>
<evidence type="ECO:0000256" key="1">
    <source>
        <dbReference type="ARBA" id="ARBA00000085"/>
    </source>
</evidence>
<dbReference type="InterPro" id="IPR016132">
    <property type="entry name" value="Phyto_chromo_attachment"/>
</dbReference>
<dbReference type="InterPro" id="IPR001789">
    <property type="entry name" value="Sig_transdc_resp-reg_receiver"/>
</dbReference>
<evidence type="ECO:0000256" key="19">
    <source>
        <dbReference type="PROSITE-ProRule" id="PRU00169"/>
    </source>
</evidence>
<evidence type="ECO:0000256" key="3">
    <source>
        <dbReference type="ARBA" id="ARBA00006402"/>
    </source>
</evidence>
<dbReference type="SUPFAM" id="SSF55874">
    <property type="entry name" value="ATPase domain of HSP90 chaperone/DNA topoisomerase II/histidine kinase"/>
    <property type="match status" value="1"/>
</dbReference>
<evidence type="ECO:0000256" key="16">
    <source>
        <dbReference type="ARBA" id="ARBA00023136"/>
    </source>
</evidence>
<organism evidence="23 24">
    <name type="scientific">Phormidium tenue NIES-30</name>
    <dbReference type="NCBI Taxonomy" id="549789"/>
    <lineage>
        <taxon>Bacteria</taxon>
        <taxon>Bacillati</taxon>
        <taxon>Cyanobacteriota</taxon>
        <taxon>Cyanophyceae</taxon>
        <taxon>Oscillatoriophycideae</taxon>
        <taxon>Oscillatoriales</taxon>
        <taxon>Oscillatoriaceae</taxon>
        <taxon>Phormidium</taxon>
    </lineage>
</organism>
<dbReference type="SUPFAM" id="SSF47384">
    <property type="entry name" value="Homodimeric domain of signal transducing histidine kinase"/>
    <property type="match status" value="1"/>
</dbReference>
<dbReference type="InterPro" id="IPR029016">
    <property type="entry name" value="GAF-like_dom_sf"/>
</dbReference>
<comment type="catalytic activity">
    <reaction evidence="1">
        <text>ATP + protein L-histidine = ADP + protein N-phospho-L-histidine.</text>
        <dbReference type="EC" id="2.7.13.3"/>
    </reaction>
</comment>
<evidence type="ECO:0000256" key="13">
    <source>
        <dbReference type="ARBA" id="ARBA00022989"/>
    </source>
</evidence>
<keyword evidence="10" id="KW-0547">Nucleotide-binding</keyword>
<evidence type="ECO:0000256" key="10">
    <source>
        <dbReference type="ARBA" id="ARBA00022741"/>
    </source>
</evidence>
<dbReference type="SMART" id="SM00448">
    <property type="entry name" value="REC"/>
    <property type="match status" value="1"/>
</dbReference>
<dbReference type="GO" id="GO:0009584">
    <property type="term" value="P:detection of visible light"/>
    <property type="evidence" value="ECO:0007669"/>
    <property type="project" value="InterPro"/>
</dbReference>
<name>A0A1U7J0Y7_9CYAN</name>
<dbReference type="Gene3D" id="3.30.565.10">
    <property type="entry name" value="Histidine kinase-like ATPase, C-terminal domain"/>
    <property type="match status" value="1"/>
</dbReference>
<evidence type="ECO:0000259" key="21">
    <source>
        <dbReference type="PROSITE" id="PS50109"/>
    </source>
</evidence>
<dbReference type="SUPFAM" id="SSF55785">
    <property type="entry name" value="PYP-like sensor domain (PAS domain)"/>
    <property type="match status" value="1"/>
</dbReference>
<dbReference type="InterPro" id="IPR036097">
    <property type="entry name" value="HisK_dim/P_sf"/>
</dbReference>
<proteinExistence type="inferred from homology"/>
<evidence type="ECO:0000256" key="15">
    <source>
        <dbReference type="ARBA" id="ARBA00023012"/>
    </source>
</evidence>
<evidence type="ECO:0000256" key="2">
    <source>
        <dbReference type="ARBA" id="ARBA00004370"/>
    </source>
</evidence>
<dbReference type="Pfam" id="PF00512">
    <property type="entry name" value="HisKA"/>
    <property type="match status" value="1"/>
</dbReference>
<dbReference type="PROSITE" id="PS50110">
    <property type="entry name" value="RESPONSE_REGULATORY"/>
    <property type="match status" value="1"/>
</dbReference>
<feature type="domain" description="Phytochrome chromophore attachment site" evidence="20">
    <location>
        <begin position="154"/>
        <end position="312"/>
    </location>
</feature>
<dbReference type="SUPFAM" id="SSF52172">
    <property type="entry name" value="CheY-like"/>
    <property type="match status" value="1"/>
</dbReference>
<dbReference type="Gene3D" id="1.10.287.130">
    <property type="match status" value="1"/>
</dbReference>
<keyword evidence="13" id="KW-1133">Transmembrane helix</keyword>
<dbReference type="InterPro" id="IPR003018">
    <property type="entry name" value="GAF"/>
</dbReference>
<dbReference type="Pfam" id="PF08446">
    <property type="entry name" value="PAS_2"/>
    <property type="match status" value="1"/>
</dbReference>
<dbReference type="Gene3D" id="3.40.50.2300">
    <property type="match status" value="1"/>
</dbReference>
<dbReference type="InterPro" id="IPR011006">
    <property type="entry name" value="CheY-like_superfamily"/>
</dbReference>
<evidence type="ECO:0000313" key="23">
    <source>
        <dbReference type="EMBL" id="OKH45437.1"/>
    </source>
</evidence>
<dbReference type="InterPro" id="IPR035965">
    <property type="entry name" value="PAS-like_dom_sf"/>
</dbReference>
<dbReference type="InterPro" id="IPR013654">
    <property type="entry name" value="PAS_2"/>
</dbReference>
<dbReference type="SMART" id="SM00388">
    <property type="entry name" value="HisKA"/>
    <property type="match status" value="1"/>
</dbReference>
<reference evidence="23 24" key="1">
    <citation type="submission" date="2016-11" db="EMBL/GenBank/DDBJ databases">
        <title>Draft Genome Sequences of Nine Cyanobacterial Strains from Diverse Habitats.</title>
        <authorList>
            <person name="Zhu T."/>
            <person name="Hou S."/>
            <person name="Lu X."/>
            <person name="Hess W.R."/>
        </authorList>
    </citation>
    <scope>NUCLEOTIDE SEQUENCE [LARGE SCALE GENOMIC DNA]</scope>
    <source>
        <strain evidence="23 24">NIES-30</strain>
    </source>
</reference>
<evidence type="ECO:0000256" key="18">
    <source>
        <dbReference type="ARBA" id="ARBA00074306"/>
    </source>
</evidence>
<comment type="similarity">
    <text evidence="3">In the N-terminal section; belongs to the phytochrome family.</text>
</comment>
<dbReference type="EC" id="2.7.13.3" evidence="4"/>
<dbReference type="FunFam" id="3.30.565.10:FF:000010">
    <property type="entry name" value="Sensor histidine kinase RcsC"/>
    <property type="match status" value="1"/>
</dbReference>
<feature type="domain" description="Histidine kinase" evidence="21">
    <location>
        <begin position="544"/>
        <end position="769"/>
    </location>
</feature>
<dbReference type="RefSeq" id="WP_073610245.1">
    <property type="nucleotide sequence ID" value="NZ_MRCG01000017.1"/>
</dbReference>
<evidence type="ECO:0000259" key="22">
    <source>
        <dbReference type="PROSITE" id="PS50110"/>
    </source>
</evidence>
<dbReference type="InterPro" id="IPR036890">
    <property type="entry name" value="HATPase_C_sf"/>
</dbReference>
<evidence type="ECO:0000256" key="4">
    <source>
        <dbReference type="ARBA" id="ARBA00012438"/>
    </source>
</evidence>